<dbReference type="Proteomes" id="UP001605250">
    <property type="component" value="Unassembled WGS sequence"/>
</dbReference>
<proteinExistence type="predicted"/>
<dbReference type="EMBL" id="JBGCUC010000009">
    <property type="protein sequence ID" value="MFG6076957.1"/>
    <property type="molecule type" value="Genomic_DNA"/>
</dbReference>
<accession>A0ABW7CL52</accession>
<evidence type="ECO:0000313" key="1">
    <source>
        <dbReference type="EMBL" id="MFG6076957.1"/>
    </source>
</evidence>
<reference evidence="1 2" key="1">
    <citation type="submission" date="2024-07" db="EMBL/GenBank/DDBJ databases">
        <title>Novel bacterial strain Erwinia sp. OPT-41 promoting growth of various crops.</title>
        <authorList>
            <person name="Egorshina A."/>
            <person name="Lukyantsev M.A."/>
            <person name="Golubev S.N."/>
            <person name="Muratova A.Y."/>
            <person name="Bulygina E.A."/>
        </authorList>
    </citation>
    <scope>NUCLEOTIDE SEQUENCE [LARGE SCALE GENOMIC DNA]</scope>
    <source>
        <strain evidence="1 2">OPT-41</strain>
    </source>
</reference>
<dbReference type="RefSeq" id="WP_394149016.1">
    <property type="nucleotide sequence ID" value="NZ_JBGCUC010000009.1"/>
</dbReference>
<protein>
    <submittedName>
        <fullName evidence="1">Uncharacterized protein</fullName>
    </submittedName>
</protein>
<sequence>MTGKAQITWPEKVAMLEERLAKLSSKDARWESMAQGVDKYADVKQAAAGIAERKGNDAMAHRLYKEAERARKFAQQIRAGGIGEEEVRRTSC</sequence>
<evidence type="ECO:0000313" key="2">
    <source>
        <dbReference type="Proteomes" id="UP001605250"/>
    </source>
</evidence>
<organism evidence="1 2">
    <name type="scientific">Erwinia plantamica</name>
    <dbReference type="NCBI Taxonomy" id="3237104"/>
    <lineage>
        <taxon>Bacteria</taxon>
        <taxon>Pseudomonadati</taxon>
        <taxon>Pseudomonadota</taxon>
        <taxon>Gammaproteobacteria</taxon>
        <taxon>Enterobacterales</taxon>
        <taxon>Erwiniaceae</taxon>
        <taxon>Erwinia</taxon>
    </lineage>
</organism>
<keyword evidence="2" id="KW-1185">Reference proteome</keyword>
<comment type="caution">
    <text evidence="1">The sequence shown here is derived from an EMBL/GenBank/DDBJ whole genome shotgun (WGS) entry which is preliminary data.</text>
</comment>
<gene>
    <name evidence="1" type="ORF">AB3U87_11375</name>
</gene>
<name>A0ABW7CL52_9GAMM</name>